<sequence>MAGFNGAYPPPSVLCHLMYTRFASWGSSIFGLPSLATGGGWPFWEGARWWTIRRCCTDQRRIKPIDLHANIAATNVTYEYTIFMNSHFVMKITSVSPWSELCNGLDFDKLECGGGLLRQALLLAYKSGFQVWDVEHVDDVR</sequence>
<accession>A0A1D6J0V9</accession>
<proteinExistence type="predicted"/>
<name>A0A1D6J0V9_MAIZE</name>
<gene>
    <name evidence="1" type="ORF">ZEAMMB73_Zm00001d024662</name>
</gene>
<dbReference type="STRING" id="4577.A0A1D6J0V9"/>
<reference evidence="1" key="1">
    <citation type="submission" date="2015-12" db="EMBL/GenBank/DDBJ databases">
        <title>Update maize B73 reference genome by single molecule sequencing technologies.</title>
        <authorList>
            <consortium name="Maize Genome Sequencing Project"/>
            <person name="Ware D."/>
        </authorList>
    </citation>
    <scope>NUCLEOTIDE SEQUENCE</scope>
    <source>
        <tissue evidence="1">Seedling</tissue>
    </source>
</reference>
<evidence type="ECO:0000313" key="1">
    <source>
        <dbReference type="EMBL" id="AQK41698.1"/>
    </source>
</evidence>
<dbReference type="AlphaFoldDB" id="A0A1D6J0V9"/>
<protein>
    <submittedName>
        <fullName evidence="1">Uncharacterized protein</fullName>
    </submittedName>
</protein>
<organism evidence="1">
    <name type="scientific">Zea mays</name>
    <name type="common">Maize</name>
    <dbReference type="NCBI Taxonomy" id="4577"/>
    <lineage>
        <taxon>Eukaryota</taxon>
        <taxon>Viridiplantae</taxon>
        <taxon>Streptophyta</taxon>
        <taxon>Embryophyta</taxon>
        <taxon>Tracheophyta</taxon>
        <taxon>Spermatophyta</taxon>
        <taxon>Magnoliopsida</taxon>
        <taxon>Liliopsida</taxon>
        <taxon>Poales</taxon>
        <taxon>Poaceae</taxon>
        <taxon>PACMAD clade</taxon>
        <taxon>Panicoideae</taxon>
        <taxon>Andropogonodae</taxon>
        <taxon>Andropogoneae</taxon>
        <taxon>Tripsacinae</taxon>
        <taxon>Zea</taxon>
    </lineage>
</organism>
<dbReference type="EMBL" id="CM000786">
    <property type="protein sequence ID" value="AQK41698.1"/>
    <property type="molecule type" value="Genomic_DNA"/>
</dbReference>
<dbReference type="InParanoid" id="A0A1D6J0V9"/>